<evidence type="ECO:0000256" key="5">
    <source>
        <dbReference type="ARBA" id="ARBA00023136"/>
    </source>
</evidence>
<keyword evidence="6" id="KW-0175">Coiled coil</keyword>
<keyword evidence="3 7" id="KW-0812">Transmembrane</keyword>
<dbReference type="PANTHER" id="PTHR32309">
    <property type="entry name" value="TYROSINE-PROTEIN KINASE"/>
    <property type="match status" value="1"/>
</dbReference>
<comment type="subcellular location">
    <subcellularLocation>
        <location evidence="1">Cell membrane</location>
        <topology evidence="1">Multi-pass membrane protein</topology>
    </subcellularLocation>
</comment>
<feature type="domain" description="Polysaccharide chain length determinant N-terminal" evidence="8">
    <location>
        <begin position="18"/>
        <end position="67"/>
    </location>
</feature>
<evidence type="ECO:0000256" key="7">
    <source>
        <dbReference type="SAM" id="Phobius"/>
    </source>
</evidence>
<dbReference type="InterPro" id="IPR003856">
    <property type="entry name" value="LPS_length_determ_N"/>
</dbReference>
<name>A0A6I4SX96_9SPHN</name>
<evidence type="ECO:0000256" key="6">
    <source>
        <dbReference type="SAM" id="Coils"/>
    </source>
</evidence>
<dbReference type="PANTHER" id="PTHR32309:SF13">
    <property type="entry name" value="FERRIC ENTEROBACTIN TRANSPORT PROTEIN FEPE"/>
    <property type="match status" value="1"/>
</dbReference>
<evidence type="ECO:0000256" key="1">
    <source>
        <dbReference type="ARBA" id="ARBA00004651"/>
    </source>
</evidence>
<evidence type="ECO:0000256" key="2">
    <source>
        <dbReference type="ARBA" id="ARBA00022475"/>
    </source>
</evidence>
<dbReference type="Proteomes" id="UP000433652">
    <property type="component" value="Unassembled WGS sequence"/>
</dbReference>
<protein>
    <submittedName>
        <fullName evidence="9">Lipopolysaccharide biosynthesis protein</fullName>
    </submittedName>
</protein>
<organism evidence="9 10">
    <name type="scientific">Croceibacterium salegens</name>
    <dbReference type="NCBI Taxonomy" id="1737568"/>
    <lineage>
        <taxon>Bacteria</taxon>
        <taxon>Pseudomonadati</taxon>
        <taxon>Pseudomonadota</taxon>
        <taxon>Alphaproteobacteria</taxon>
        <taxon>Sphingomonadales</taxon>
        <taxon>Erythrobacteraceae</taxon>
        <taxon>Croceibacterium</taxon>
    </lineage>
</organism>
<feature type="transmembrane region" description="Helical" evidence="7">
    <location>
        <begin position="30"/>
        <end position="50"/>
    </location>
</feature>
<dbReference type="Pfam" id="PF02706">
    <property type="entry name" value="Wzz"/>
    <property type="match status" value="1"/>
</dbReference>
<evidence type="ECO:0000313" key="10">
    <source>
        <dbReference type="Proteomes" id="UP000433652"/>
    </source>
</evidence>
<keyword evidence="2" id="KW-1003">Cell membrane</keyword>
<dbReference type="GO" id="GO:0005886">
    <property type="term" value="C:plasma membrane"/>
    <property type="evidence" value="ECO:0007669"/>
    <property type="project" value="UniProtKB-SubCell"/>
</dbReference>
<evidence type="ECO:0000259" key="8">
    <source>
        <dbReference type="Pfam" id="PF02706"/>
    </source>
</evidence>
<dbReference type="InterPro" id="IPR050445">
    <property type="entry name" value="Bact_polysacc_biosynth/exp"/>
</dbReference>
<dbReference type="RefSeq" id="WP_159797088.1">
    <property type="nucleotide sequence ID" value="NZ_WTYM01000057.1"/>
</dbReference>
<reference evidence="9 10" key="1">
    <citation type="submission" date="2019-12" db="EMBL/GenBank/DDBJ databases">
        <title>Genomic-based taxomic classification of the family Erythrobacteraceae.</title>
        <authorList>
            <person name="Xu L."/>
        </authorList>
    </citation>
    <scope>NUCLEOTIDE SEQUENCE [LARGE SCALE GENOMIC DNA]</scope>
    <source>
        <strain evidence="9 10">MCCC 1K01500</strain>
    </source>
</reference>
<keyword evidence="5 7" id="KW-0472">Membrane</keyword>
<accession>A0A6I4SX96</accession>
<dbReference type="AlphaFoldDB" id="A0A6I4SX96"/>
<dbReference type="EMBL" id="WTYM01000057">
    <property type="protein sequence ID" value="MXO60714.1"/>
    <property type="molecule type" value="Genomic_DNA"/>
</dbReference>
<gene>
    <name evidence="9" type="ORF">GRI89_14320</name>
</gene>
<feature type="transmembrane region" description="Helical" evidence="7">
    <location>
        <begin position="410"/>
        <end position="431"/>
    </location>
</feature>
<dbReference type="OrthoDB" id="7411292at2"/>
<proteinExistence type="predicted"/>
<evidence type="ECO:0000313" key="9">
    <source>
        <dbReference type="EMBL" id="MXO60714.1"/>
    </source>
</evidence>
<feature type="coiled-coil region" evidence="6">
    <location>
        <begin position="180"/>
        <end position="257"/>
    </location>
</feature>
<keyword evidence="10" id="KW-1185">Reference proteome</keyword>
<dbReference type="GO" id="GO:0004713">
    <property type="term" value="F:protein tyrosine kinase activity"/>
    <property type="evidence" value="ECO:0007669"/>
    <property type="project" value="TreeGrafter"/>
</dbReference>
<evidence type="ECO:0000256" key="3">
    <source>
        <dbReference type="ARBA" id="ARBA00022692"/>
    </source>
</evidence>
<comment type="caution">
    <text evidence="9">The sequence shown here is derived from an EMBL/GenBank/DDBJ whole genome shotgun (WGS) entry which is preliminary data.</text>
</comment>
<sequence length="481" mass="52708">MTFPDNAAEPEGAMGNFLSHLPSVLWERRWWIVLPLIVGLLFSTAAVFLIKPVYESQALMLVQSAQLPKDVIGTMDSEVIDRRIARIKQQVTSRPDLISIIERHGLYSDDRRSTSLSDVIDEMRDSISITPSVVNLPANQADQRTVAFQLAFQYSEPVAAQAVTQDLMDRILELDAKGNVEQATNTEQFLSEQARGLKENIADVESQLAEVNARYGRVLSSGGGYVGGNLGSYDVQIASLQRDNANLIAQKDMAQSSDTRAPVVVNAEAALAAARAVYAENHPDVVLARQRLAEARELAKNTAQNLPLQSIDQQIAFNNSQIATLRSAKAQEQAQMNSQIAAQSQGPLVQQQVATLQQSLSGLNQQYQEVQARLTDARAGVRAEDEQMAERLSVVEPPIIADSPVWPDRLLIFALGIGGGLAFGFCLALGMELVLRPIRDPDEVTAITGQVPLAIVPVIRPRTNVYRDRLSRLVPHFFARG</sequence>
<keyword evidence="4 7" id="KW-1133">Transmembrane helix</keyword>
<evidence type="ECO:0000256" key="4">
    <source>
        <dbReference type="ARBA" id="ARBA00022989"/>
    </source>
</evidence>